<feature type="compositionally biased region" description="Acidic residues" evidence="6">
    <location>
        <begin position="693"/>
        <end position="704"/>
    </location>
</feature>
<feature type="transmembrane region" description="Helical" evidence="7">
    <location>
        <begin position="713"/>
        <end position="732"/>
    </location>
</feature>
<dbReference type="Gene3D" id="3.40.630.10">
    <property type="entry name" value="Zn peptidases"/>
    <property type="match status" value="1"/>
</dbReference>
<dbReference type="InterPro" id="IPR007484">
    <property type="entry name" value="Peptidase_M28"/>
</dbReference>
<dbReference type="Pfam" id="PF02225">
    <property type="entry name" value="PA"/>
    <property type="match status" value="1"/>
</dbReference>
<evidence type="ECO:0000256" key="5">
    <source>
        <dbReference type="ARBA" id="ARBA00023088"/>
    </source>
</evidence>
<evidence type="ECO:0000313" key="10">
    <source>
        <dbReference type="Proteomes" id="UP000784435"/>
    </source>
</evidence>
<evidence type="ECO:0000313" key="9">
    <source>
        <dbReference type="EMBL" id="HJG78851.1"/>
    </source>
</evidence>
<dbReference type="EMBL" id="DYUK01000014">
    <property type="protein sequence ID" value="HJG78851.1"/>
    <property type="molecule type" value="Genomic_DNA"/>
</dbReference>
<evidence type="ECO:0000259" key="8">
    <source>
        <dbReference type="PROSITE" id="PS50847"/>
    </source>
</evidence>
<proteinExistence type="predicted"/>
<reference evidence="9" key="1">
    <citation type="journal article" date="2021" name="PeerJ">
        <title>Extensive microbial diversity within the chicken gut microbiome revealed by metagenomics and culture.</title>
        <authorList>
            <person name="Gilroy R."/>
            <person name="Ravi A."/>
            <person name="Getino M."/>
            <person name="Pursley I."/>
            <person name="Horton D.L."/>
            <person name="Alikhan N.F."/>
            <person name="Baker D."/>
            <person name="Gharbi K."/>
            <person name="Hall N."/>
            <person name="Watson M."/>
            <person name="Adriaenssens E.M."/>
            <person name="Foster-Nyarko E."/>
            <person name="Jarju S."/>
            <person name="Secka A."/>
            <person name="Antonio M."/>
            <person name="Oren A."/>
            <person name="Chaudhuri R.R."/>
            <person name="La Ragione R."/>
            <person name="Hildebrand F."/>
            <person name="Pallen M.J."/>
        </authorList>
    </citation>
    <scope>NUCLEOTIDE SEQUENCE</scope>
    <source>
        <strain evidence="9">ChiGjej5B5-7349</strain>
    </source>
</reference>
<evidence type="ECO:0000256" key="2">
    <source>
        <dbReference type="ARBA" id="ARBA00022525"/>
    </source>
</evidence>
<feature type="region of interest" description="Disordered" evidence="6">
    <location>
        <begin position="649"/>
        <end position="668"/>
    </location>
</feature>
<keyword evidence="1" id="KW-0134">Cell wall</keyword>
<dbReference type="SUPFAM" id="SSF52025">
    <property type="entry name" value="PA domain"/>
    <property type="match status" value="1"/>
</dbReference>
<gene>
    <name evidence="9" type="ORF">K8V08_00375</name>
</gene>
<keyword evidence="7" id="KW-0472">Membrane</keyword>
<dbReference type="Pfam" id="PF04886">
    <property type="entry name" value="PT"/>
    <property type="match status" value="1"/>
</dbReference>
<organism evidence="9 10">
    <name type="scientific">Brevibacterium senegalense</name>
    <dbReference type="NCBI Taxonomy" id="1033736"/>
    <lineage>
        <taxon>Bacteria</taxon>
        <taxon>Bacillati</taxon>
        <taxon>Actinomycetota</taxon>
        <taxon>Actinomycetes</taxon>
        <taxon>Micrococcales</taxon>
        <taxon>Brevibacteriaceae</taxon>
        <taxon>Brevibacterium</taxon>
    </lineage>
</organism>
<dbReference type="Gene3D" id="3.50.30.30">
    <property type="match status" value="1"/>
</dbReference>
<dbReference type="SUPFAM" id="SSF53187">
    <property type="entry name" value="Zn-dependent exopeptidases"/>
    <property type="match status" value="1"/>
</dbReference>
<dbReference type="GO" id="GO:0006508">
    <property type="term" value="P:proteolysis"/>
    <property type="evidence" value="ECO:0007669"/>
    <property type="project" value="InterPro"/>
</dbReference>
<dbReference type="InterPro" id="IPR045175">
    <property type="entry name" value="M28_fam"/>
</dbReference>
<evidence type="ECO:0000256" key="7">
    <source>
        <dbReference type="SAM" id="Phobius"/>
    </source>
</evidence>
<keyword evidence="7" id="KW-1133">Transmembrane helix</keyword>
<accession>A0A921SMH6</accession>
<dbReference type="AlphaFoldDB" id="A0A921SMH6"/>
<dbReference type="GO" id="GO:0008235">
    <property type="term" value="F:metalloexopeptidase activity"/>
    <property type="evidence" value="ECO:0007669"/>
    <property type="project" value="InterPro"/>
</dbReference>
<feature type="region of interest" description="Disordered" evidence="6">
    <location>
        <begin position="1"/>
        <end position="21"/>
    </location>
</feature>
<dbReference type="InterPro" id="IPR019931">
    <property type="entry name" value="LPXTG_anchor"/>
</dbReference>
<feature type="region of interest" description="Disordered" evidence="6">
    <location>
        <begin position="673"/>
        <end position="713"/>
    </location>
</feature>
<keyword evidence="7" id="KW-0812">Transmembrane</keyword>
<dbReference type="InterPro" id="IPR046450">
    <property type="entry name" value="PA_dom_sf"/>
</dbReference>
<dbReference type="InterPro" id="IPR003137">
    <property type="entry name" value="PA_domain"/>
</dbReference>
<dbReference type="Proteomes" id="UP000784435">
    <property type="component" value="Unassembled WGS sequence"/>
</dbReference>
<evidence type="ECO:0000256" key="3">
    <source>
        <dbReference type="ARBA" id="ARBA00022729"/>
    </source>
</evidence>
<reference evidence="9" key="2">
    <citation type="submission" date="2021-09" db="EMBL/GenBank/DDBJ databases">
        <authorList>
            <person name="Gilroy R."/>
        </authorList>
    </citation>
    <scope>NUCLEOTIDE SEQUENCE</scope>
    <source>
        <strain evidence="9">ChiGjej5B5-7349</strain>
    </source>
</reference>
<dbReference type="PANTHER" id="PTHR12147">
    <property type="entry name" value="METALLOPEPTIDASE M28 FAMILY MEMBER"/>
    <property type="match status" value="1"/>
</dbReference>
<feature type="domain" description="Gram-positive cocci surface proteins LPxTG" evidence="8">
    <location>
        <begin position="706"/>
        <end position="740"/>
    </location>
</feature>
<evidence type="ECO:0000256" key="4">
    <source>
        <dbReference type="ARBA" id="ARBA00022737"/>
    </source>
</evidence>
<sequence>MESAHWSAAPRRRGAGETRAGRNALRGTIGIAAAAALGVATMAPALAAPEAPDGPTEHTDMGVTGEDTMAHLQQLSDIALAHADEGHRAMGTPGYEASSQYVEDTLEATGAYDVTRQMFEVDDQTFGDVELTVDGTAYEVEPLAYTEAADPPVEGATVTLPADDTYGDGAGGELGCSVDDFVDVADKVVLVQRGECAFGEKTVNATEAGAAGVVIYNNEAGPLNGTLGERFEGSAPSVALLQEDGERLRDELIAAAEEDPAVELSGDLTLETEFVTVETWNVMAETTAGDPDSVQMLGAHLDGVPEGPGANDNGSGSAALLAVAEALAEQPTEVDHKVRFGFWGAEEVGLVGSTHYVNNLSEAELGQIQSYLNFDMIASENYIVGTLDSDGSDVPIPPGVNVPEGSAELEAIFTDFFDGNDQPHVGTEFSGRSDYQAFIDNGIPASGLFSGADGVKTAEEVEMFGGTEGVQHDRNYHQVTDTIENLSEESVGIFTPAIAFAAHTVAFDLTDEPTEEPTDDPTGDPTDDPTGDPTDDPTGEPTDDPTGEPTDDPTDQPTDEPGLTITPEEIELSDFVDEEKGVELTVTGAQPGDEVDFEVTPASGQNTEAAVLTGTADEDGVASTRVYGTNAGSASDYLGDYEVTVEGLESESANAGAEQAGTQASAAVDLSGTFSVVADGGDDDGNGGGDDGNGGDDGDSGDGDDLPRTGSDLLPLAAGAGALLVGGAALVLTTRNRRRS</sequence>
<dbReference type="NCBIfam" id="TIGR01167">
    <property type="entry name" value="LPXTG_anchor"/>
    <property type="match status" value="1"/>
</dbReference>
<dbReference type="Pfam" id="PF04389">
    <property type="entry name" value="Peptidase_M28"/>
    <property type="match status" value="1"/>
</dbReference>
<name>A0A921SMH6_9MICO</name>
<comment type="caution">
    <text evidence="9">The sequence shown here is derived from an EMBL/GenBank/DDBJ whole genome shotgun (WGS) entry which is preliminary data.</text>
</comment>
<dbReference type="InterPro" id="IPR006970">
    <property type="entry name" value="PT"/>
</dbReference>
<feature type="region of interest" description="Disordered" evidence="6">
    <location>
        <begin position="511"/>
        <end position="570"/>
    </location>
</feature>
<evidence type="ECO:0000256" key="6">
    <source>
        <dbReference type="SAM" id="MobiDB-lite"/>
    </source>
</evidence>
<dbReference type="PANTHER" id="PTHR12147:SF26">
    <property type="entry name" value="PEPTIDASE M28 DOMAIN-CONTAINING PROTEIN"/>
    <property type="match status" value="1"/>
</dbReference>
<dbReference type="PROSITE" id="PS50847">
    <property type="entry name" value="GRAM_POS_ANCHORING"/>
    <property type="match status" value="1"/>
</dbReference>
<keyword evidence="4" id="KW-0677">Repeat</keyword>
<keyword evidence="2" id="KW-0964">Secreted</keyword>
<keyword evidence="5" id="KW-0572">Peptidoglycan-anchor</keyword>
<protein>
    <submittedName>
        <fullName evidence="9">M20/M25/M40 family metallo-hydrolase</fullName>
    </submittedName>
</protein>
<evidence type="ECO:0000256" key="1">
    <source>
        <dbReference type="ARBA" id="ARBA00022512"/>
    </source>
</evidence>
<keyword evidence="3" id="KW-0732">Signal</keyword>
<feature type="compositionally biased region" description="Acidic residues" evidence="6">
    <location>
        <begin position="511"/>
        <end position="558"/>
    </location>
</feature>